<proteinExistence type="predicted"/>
<keyword evidence="2" id="KW-1185">Reference proteome</keyword>
<comment type="caution">
    <text evidence="1">The sequence shown here is derived from an EMBL/GenBank/DDBJ whole genome shotgun (WGS) entry which is preliminary data.</text>
</comment>
<evidence type="ECO:0000313" key="1">
    <source>
        <dbReference type="EMBL" id="GBM61554.1"/>
    </source>
</evidence>
<dbReference type="Proteomes" id="UP000499080">
    <property type="component" value="Unassembled WGS sequence"/>
</dbReference>
<evidence type="ECO:0000313" key="2">
    <source>
        <dbReference type="Proteomes" id="UP000499080"/>
    </source>
</evidence>
<protein>
    <submittedName>
        <fullName evidence="1">Uncharacterized protein</fullName>
    </submittedName>
</protein>
<accession>A0A4Y2HAE3</accession>
<sequence>MGVFPSLSDGETVMINGKMTVAYFRHQNAQAHLVIIKGVVVSYSTCSSPQLDQVQESACPQKVTNQRMAFKDMRAYGLSRLVCIALEAHRKNLLSLAKA</sequence>
<dbReference type="EMBL" id="BGPR01001772">
    <property type="protein sequence ID" value="GBM61554.1"/>
    <property type="molecule type" value="Genomic_DNA"/>
</dbReference>
<organism evidence="1 2">
    <name type="scientific">Araneus ventricosus</name>
    <name type="common">Orbweaver spider</name>
    <name type="synonym">Epeira ventricosa</name>
    <dbReference type="NCBI Taxonomy" id="182803"/>
    <lineage>
        <taxon>Eukaryota</taxon>
        <taxon>Metazoa</taxon>
        <taxon>Ecdysozoa</taxon>
        <taxon>Arthropoda</taxon>
        <taxon>Chelicerata</taxon>
        <taxon>Arachnida</taxon>
        <taxon>Araneae</taxon>
        <taxon>Araneomorphae</taxon>
        <taxon>Entelegynae</taxon>
        <taxon>Araneoidea</taxon>
        <taxon>Araneidae</taxon>
        <taxon>Araneus</taxon>
    </lineage>
</organism>
<gene>
    <name evidence="1" type="ORF">AVEN_129196_1</name>
</gene>
<dbReference type="AlphaFoldDB" id="A0A4Y2HAE3"/>
<reference evidence="1 2" key="1">
    <citation type="journal article" date="2019" name="Sci. Rep.">
        <title>Orb-weaving spider Araneus ventricosus genome elucidates the spidroin gene catalogue.</title>
        <authorList>
            <person name="Kono N."/>
            <person name="Nakamura H."/>
            <person name="Ohtoshi R."/>
            <person name="Moran D.A.P."/>
            <person name="Shinohara A."/>
            <person name="Yoshida Y."/>
            <person name="Fujiwara M."/>
            <person name="Mori M."/>
            <person name="Tomita M."/>
            <person name="Arakawa K."/>
        </authorList>
    </citation>
    <scope>NUCLEOTIDE SEQUENCE [LARGE SCALE GENOMIC DNA]</scope>
</reference>
<name>A0A4Y2HAE3_ARAVE</name>